<comment type="caution">
    <text evidence="1">The sequence shown here is derived from an EMBL/GenBank/DDBJ whole genome shotgun (WGS) entry which is preliminary data.</text>
</comment>
<gene>
    <name evidence="1" type="ORF">MCOR33_004111</name>
</gene>
<proteinExistence type="predicted"/>
<evidence type="ECO:0000313" key="2">
    <source>
        <dbReference type="Proteomes" id="UP001059893"/>
    </source>
</evidence>
<accession>A0ABQ8NP87</accession>
<sequence length="140" mass="15139">MAETRRPSPAASGKFVTVKALIMLIVPKNYARTSAPSAFSLLVLSQRLVLQTKRHNLHVDFQRVARQTPWTTTSASSTSGSTVQQRPFLILMTASSSSQLCLDDLSDGPVLRIATLGARIAGSAVTAVEILLCVLRKRFA</sequence>
<name>A0ABQ8NP87_PYRGI</name>
<reference evidence="1" key="1">
    <citation type="submission" date="2021-01" db="EMBL/GenBank/DDBJ databases">
        <title>Deciphering the adaptive evolutionary patterns associated with biogeogrpahic diversity in the finger millet blast pathogen Magnaporthe oryzae in Eastern Africa.</title>
        <authorList>
            <person name="Onyema G."/>
            <person name="Shittu T.A."/>
            <person name="Dodsworth S."/>
            <person name="Devilliers S."/>
            <person name="Muthumeenakshi S."/>
            <person name="Sreenivasaprasad S."/>
        </authorList>
    </citation>
    <scope>NUCLEOTIDE SEQUENCE</scope>
    <source>
        <strain evidence="1">D15/s37</strain>
    </source>
</reference>
<dbReference type="Proteomes" id="UP001059893">
    <property type="component" value="Unassembled WGS sequence"/>
</dbReference>
<evidence type="ECO:0000313" key="1">
    <source>
        <dbReference type="EMBL" id="KAI6300127.1"/>
    </source>
</evidence>
<protein>
    <submittedName>
        <fullName evidence="1">Uncharacterized protein</fullName>
    </submittedName>
</protein>
<dbReference type="EMBL" id="JABSND010000057">
    <property type="protein sequence ID" value="KAI6300127.1"/>
    <property type="molecule type" value="Genomic_DNA"/>
</dbReference>
<organism evidence="1 2">
    <name type="scientific">Pyricularia grisea</name>
    <name type="common">Crabgrass-specific blast fungus</name>
    <name type="synonym">Magnaporthe grisea</name>
    <dbReference type="NCBI Taxonomy" id="148305"/>
    <lineage>
        <taxon>Eukaryota</taxon>
        <taxon>Fungi</taxon>
        <taxon>Dikarya</taxon>
        <taxon>Ascomycota</taxon>
        <taxon>Pezizomycotina</taxon>
        <taxon>Sordariomycetes</taxon>
        <taxon>Sordariomycetidae</taxon>
        <taxon>Magnaporthales</taxon>
        <taxon>Pyriculariaceae</taxon>
        <taxon>Pyricularia</taxon>
    </lineage>
</organism>
<keyword evidence="2" id="KW-1185">Reference proteome</keyword>